<dbReference type="Pfam" id="PF00117">
    <property type="entry name" value="GATase"/>
    <property type="match status" value="1"/>
</dbReference>
<dbReference type="PANTHER" id="PTHR43418:SF4">
    <property type="entry name" value="MULTIFUNCTIONAL TRYPTOPHAN BIOSYNTHESIS PROTEIN"/>
    <property type="match status" value="1"/>
</dbReference>
<dbReference type="PROSITE" id="PS51273">
    <property type="entry name" value="GATASE_TYPE_1"/>
    <property type="match status" value="1"/>
</dbReference>
<keyword evidence="4" id="KW-1185">Reference proteome</keyword>
<reference evidence="3" key="2">
    <citation type="submission" date="2020-09" db="EMBL/GenBank/DDBJ databases">
        <authorList>
            <person name="Sun Q."/>
            <person name="Zhou Y."/>
        </authorList>
    </citation>
    <scope>NUCLEOTIDE SEQUENCE</scope>
    <source>
        <strain evidence="3">CGMCC 1.15725</strain>
    </source>
</reference>
<sequence>MKALLIDAYDSFVYIIRQYLLEAGLDVPVVRNDRVTGDEIEAMRPDLIVLGPGPGHPADAGYVGMLDRFAGRLPILGVCLGHQAIGLAFGGKVERARRLMHGKTSPIAHDGEGCFKDQAQPFSATRYHSLVVAEDGLPDCLAVSARAEDDGHIMGLRHRFLPIESVQFHPESIRTEAGARLFGNFIDRVAAGGAAW</sequence>
<dbReference type="AlphaFoldDB" id="A0A8J2YTZ8"/>
<dbReference type="InterPro" id="IPR050472">
    <property type="entry name" value="Anth_synth/Amidotransfase"/>
</dbReference>
<dbReference type="InterPro" id="IPR017926">
    <property type="entry name" value="GATASE"/>
</dbReference>
<evidence type="ECO:0000256" key="1">
    <source>
        <dbReference type="ARBA" id="ARBA00022962"/>
    </source>
</evidence>
<dbReference type="PRINTS" id="PR00097">
    <property type="entry name" value="ANTSNTHASEII"/>
</dbReference>
<dbReference type="Gene3D" id="3.40.50.880">
    <property type="match status" value="1"/>
</dbReference>
<organism evidence="3 4">
    <name type="scientific">Aliidongia dinghuensis</name>
    <dbReference type="NCBI Taxonomy" id="1867774"/>
    <lineage>
        <taxon>Bacteria</taxon>
        <taxon>Pseudomonadati</taxon>
        <taxon>Pseudomonadota</taxon>
        <taxon>Alphaproteobacteria</taxon>
        <taxon>Rhodospirillales</taxon>
        <taxon>Dongiaceae</taxon>
        <taxon>Aliidongia</taxon>
    </lineage>
</organism>
<dbReference type="RefSeq" id="WP_189046008.1">
    <property type="nucleotide sequence ID" value="NZ_BMJQ01000005.1"/>
</dbReference>
<evidence type="ECO:0000259" key="2">
    <source>
        <dbReference type="Pfam" id="PF00117"/>
    </source>
</evidence>
<dbReference type="PANTHER" id="PTHR43418">
    <property type="entry name" value="MULTIFUNCTIONAL TRYPTOPHAN BIOSYNTHESIS PROTEIN-RELATED"/>
    <property type="match status" value="1"/>
</dbReference>
<dbReference type="InterPro" id="IPR029062">
    <property type="entry name" value="Class_I_gatase-like"/>
</dbReference>
<dbReference type="SUPFAM" id="SSF52317">
    <property type="entry name" value="Class I glutamine amidotransferase-like"/>
    <property type="match status" value="1"/>
</dbReference>
<comment type="caution">
    <text evidence="3">The sequence shown here is derived from an EMBL/GenBank/DDBJ whole genome shotgun (WGS) entry which is preliminary data.</text>
</comment>
<dbReference type="Proteomes" id="UP000646365">
    <property type="component" value="Unassembled WGS sequence"/>
</dbReference>
<dbReference type="NCBIfam" id="TIGR00566">
    <property type="entry name" value="trpG_papA"/>
    <property type="match status" value="1"/>
</dbReference>
<dbReference type="PRINTS" id="PR00099">
    <property type="entry name" value="CPSGATASE"/>
</dbReference>
<dbReference type="CDD" id="cd01743">
    <property type="entry name" value="GATase1_Anthranilate_Synthase"/>
    <property type="match status" value="1"/>
</dbReference>
<gene>
    <name evidence="3" type="ORF">GCM10011611_24490</name>
</gene>
<dbReference type="GO" id="GO:0004049">
    <property type="term" value="F:anthranilate synthase activity"/>
    <property type="evidence" value="ECO:0007669"/>
    <property type="project" value="TreeGrafter"/>
</dbReference>
<dbReference type="FunFam" id="3.40.50.880:FF:000003">
    <property type="entry name" value="Anthranilate synthase component II"/>
    <property type="match status" value="1"/>
</dbReference>
<evidence type="ECO:0000313" key="4">
    <source>
        <dbReference type="Proteomes" id="UP000646365"/>
    </source>
</evidence>
<dbReference type="GO" id="GO:0000162">
    <property type="term" value="P:L-tryptophan biosynthetic process"/>
    <property type="evidence" value="ECO:0007669"/>
    <property type="project" value="TreeGrafter"/>
</dbReference>
<proteinExistence type="predicted"/>
<accession>A0A8J2YTZ8</accession>
<evidence type="ECO:0000313" key="3">
    <source>
        <dbReference type="EMBL" id="GGF17735.1"/>
    </source>
</evidence>
<dbReference type="PRINTS" id="PR00096">
    <property type="entry name" value="GATASE"/>
</dbReference>
<name>A0A8J2YTZ8_9PROT</name>
<keyword evidence="1 3" id="KW-0315">Glutamine amidotransferase</keyword>
<feature type="domain" description="Glutamine amidotransferase" evidence="2">
    <location>
        <begin position="4"/>
        <end position="186"/>
    </location>
</feature>
<dbReference type="InterPro" id="IPR006221">
    <property type="entry name" value="TrpG/PapA_dom"/>
</dbReference>
<reference evidence="3" key="1">
    <citation type="journal article" date="2014" name="Int. J. Syst. Evol. Microbiol.">
        <title>Complete genome sequence of Corynebacterium casei LMG S-19264T (=DSM 44701T), isolated from a smear-ripened cheese.</title>
        <authorList>
            <consortium name="US DOE Joint Genome Institute (JGI-PGF)"/>
            <person name="Walter F."/>
            <person name="Albersmeier A."/>
            <person name="Kalinowski J."/>
            <person name="Ruckert C."/>
        </authorList>
    </citation>
    <scope>NUCLEOTIDE SEQUENCE</scope>
    <source>
        <strain evidence="3">CGMCC 1.15725</strain>
    </source>
</reference>
<protein>
    <submittedName>
        <fullName evidence="3">Glutamine amidotransferase</fullName>
    </submittedName>
</protein>
<dbReference type="EMBL" id="BMJQ01000005">
    <property type="protein sequence ID" value="GGF17735.1"/>
    <property type="molecule type" value="Genomic_DNA"/>
</dbReference>
<dbReference type="GO" id="GO:0005829">
    <property type="term" value="C:cytosol"/>
    <property type="evidence" value="ECO:0007669"/>
    <property type="project" value="TreeGrafter"/>
</dbReference>